<dbReference type="Proteomes" id="UP000233020">
    <property type="component" value="Unplaced"/>
</dbReference>
<name>A0A2K5EEC6_AOTNA</name>
<protein>
    <submittedName>
        <fullName evidence="1">Uncharacterized protein</fullName>
    </submittedName>
</protein>
<evidence type="ECO:0000313" key="1">
    <source>
        <dbReference type="Ensembl" id="ENSANAP00000031551.1"/>
    </source>
</evidence>
<evidence type="ECO:0000313" key="2">
    <source>
        <dbReference type="Proteomes" id="UP000233020"/>
    </source>
</evidence>
<dbReference type="AlphaFoldDB" id="A0A2K5EEC6"/>
<dbReference type="OMA" id="WMELETF"/>
<sequence>MFIAAQFTIAKTWNQPKSKTWNQPKCPSMIDWTGKMWHIYTMEYYAAIKNDEFASFVGTWMNLETIILSKLTQEHKIKHHMFSLIGVLNNENTWTQGGEH</sequence>
<proteinExistence type="predicted"/>
<dbReference type="STRING" id="37293.ENSANAP00000031551"/>
<reference evidence="1" key="1">
    <citation type="submission" date="2025-08" db="UniProtKB">
        <authorList>
            <consortium name="Ensembl"/>
        </authorList>
    </citation>
    <scope>IDENTIFICATION</scope>
</reference>
<keyword evidence="2" id="KW-1185">Reference proteome</keyword>
<dbReference type="Ensembl" id="ENSANAT00000049596.1">
    <property type="protein sequence ID" value="ENSANAP00000031551.1"/>
    <property type="gene ID" value="ENSANAG00000033517.1"/>
</dbReference>
<accession>A0A2K5EEC6</accession>
<dbReference type="GeneTree" id="ENSGT01150000286925"/>
<organism evidence="1 2">
    <name type="scientific">Aotus nancymaae</name>
    <name type="common">Ma's night monkey</name>
    <dbReference type="NCBI Taxonomy" id="37293"/>
    <lineage>
        <taxon>Eukaryota</taxon>
        <taxon>Metazoa</taxon>
        <taxon>Chordata</taxon>
        <taxon>Craniata</taxon>
        <taxon>Vertebrata</taxon>
        <taxon>Euteleostomi</taxon>
        <taxon>Mammalia</taxon>
        <taxon>Eutheria</taxon>
        <taxon>Euarchontoglires</taxon>
        <taxon>Primates</taxon>
        <taxon>Haplorrhini</taxon>
        <taxon>Platyrrhini</taxon>
        <taxon>Aotidae</taxon>
        <taxon>Aotus</taxon>
    </lineage>
</organism>
<reference evidence="1" key="2">
    <citation type="submission" date="2025-09" db="UniProtKB">
        <authorList>
            <consortium name="Ensembl"/>
        </authorList>
    </citation>
    <scope>IDENTIFICATION</scope>
</reference>